<organism evidence="2 3">
    <name type="scientific">Lentinula lateritia</name>
    <dbReference type="NCBI Taxonomy" id="40482"/>
    <lineage>
        <taxon>Eukaryota</taxon>
        <taxon>Fungi</taxon>
        <taxon>Dikarya</taxon>
        <taxon>Basidiomycota</taxon>
        <taxon>Agaricomycotina</taxon>
        <taxon>Agaricomycetes</taxon>
        <taxon>Agaricomycetidae</taxon>
        <taxon>Agaricales</taxon>
        <taxon>Marasmiineae</taxon>
        <taxon>Omphalotaceae</taxon>
        <taxon>Lentinula</taxon>
    </lineage>
</organism>
<name>A0A9W9DEB1_9AGAR</name>
<feature type="region of interest" description="Disordered" evidence="1">
    <location>
        <begin position="35"/>
        <end position="64"/>
    </location>
</feature>
<accession>A0A9W9DEB1</accession>
<proteinExistence type="predicted"/>
<protein>
    <submittedName>
        <fullName evidence="2">Uncharacterized protein</fullName>
    </submittedName>
</protein>
<sequence>MRLFVAVVIYDSIQTRYAYPIRGIGIGIIASSEAGSVEPKERKKDREVDVDGSDGGDDSLNKVARGTKGISSLKFREQQDCIDKLSANTSYEEGGRLRQVEGVVTTPAKIISMGITKHRKDQQRISKDHKDSWDLWVVRSPERYKEEEKVEGTYSGGTGGEKKKGEERGGPPRWRTSELTARQ</sequence>
<evidence type="ECO:0000313" key="3">
    <source>
        <dbReference type="Proteomes" id="UP001150238"/>
    </source>
</evidence>
<reference evidence="2" key="1">
    <citation type="submission" date="2022-08" db="EMBL/GenBank/DDBJ databases">
        <authorList>
            <consortium name="DOE Joint Genome Institute"/>
            <person name="Min B."/>
            <person name="Riley R."/>
            <person name="Sierra-Patev S."/>
            <person name="Naranjo-Ortiz M."/>
            <person name="Looney B."/>
            <person name="Konkel Z."/>
            <person name="Slot J.C."/>
            <person name="Sakamoto Y."/>
            <person name="Steenwyk J.L."/>
            <person name="Rokas A."/>
            <person name="Carro J."/>
            <person name="Camarero S."/>
            <person name="Ferreira P."/>
            <person name="Molpeceres G."/>
            <person name="Ruiz-Duenas F.J."/>
            <person name="Serrano A."/>
            <person name="Henrissat B."/>
            <person name="Drula E."/>
            <person name="Hughes K.W."/>
            <person name="Mata J.L."/>
            <person name="Ishikawa N.K."/>
            <person name="Vargas-Isla R."/>
            <person name="Ushijima S."/>
            <person name="Smith C.A."/>
            <person name="Ahrendt S."/>
            <person name="Andreopoulos W."/>
            <person name="He G."/>
            <person name="Labutti K."/>
            <person name="Lipzen A."/>
            <person name="Ng V."/>
            <person name="Sandor L."/>
            <person name="Barry K."/>
            <person name="Martinez A.T."/>
            <person name="Xiao Y."/>
            <person name="Gibbons J.G."/>
            <person name="Terashima K."/>
            <person name="Hibbett D.S."/>
            <person name="Grigoriev I.V."/>
        </authorList>
    </citation>
    <scope>NUCLEOTIDE SEQUENCE</scope>
    <source>
        <strain evidence="2">Sp2 HRB7682 ss15</strain>
    </source>
</reference>
<evidence type="ECO:0000256" key="1">
    <source>
        <dbReference type="SAM" id="MobiDB-lite"/>
    </source>
</evidence>
<gene>
    <name evidence="2" type="ORF">C8J55DRAFT_493511</name>
</gene>
<comment type="caution">
    <text evidence="2">The sequence shown here is derived from an EMBL/GenBank/DDBJ whole genome shotgun (WGS) entry which is preliminary data.</text>
</comment>
<dbReference type="AlphaFoldDB" id="A0A9W9DEB1"/>
<feature type="compositionally biased region" description="Basic and acidic residues" evidence="1">
    <location>
        <begin position="160"/>
        <end position="170"/>
    </location>
</feature>
<evidence type="ECO:0000313" key="2">
    <source>
        <dbReference type="EMBL" id="KAJ4465243.1"/>
    </source>
</evidence>
<reference evidence="2" key="2">
    <citation type="journal article" date="2023" name="Proc. Natl. Acad. Sci. U.S.A.">
        <title>A global phylogenomic analysis of the shiitake genus Lentinula.</title>
        <authorList>
            <person name="Sierra-Patev S."/>
            <person name="Min B."/>
            <person name="Naranjo-Ortiz M."/>
            <person name="Looney B."/>
            <person name="Konkel Z."/>
            <person name="Slot J.C."/>
            <person name="Sakamoto Y."/>
            <person name="Steenwyk J.L."/>
            <person name="Rokas A."/>
            <person name="Carro J."/>
            <person name="Camarero S."/>
            <person name="Ferreira P."/>
            <person name="Molpeceres G."/>
            <person name="Ruiz-Duenas F.J."/>
            <person name="Serrano A."/>
            <person name="Henrissat B."/>
            <person name="Drula E."/>
            <person name="Hughes K.W."/>
            <person name="Mata J.L."/>
            <person name="Ishikawa N.K."/>
            <person name="Vargas-Isla R."/>
            <person name="Ushijima S."/>
            <person name="Smith C.A."/>
            <person name="Donoghue J."/>
            <person name="Ahrendt S."/>
            <person name="Andreopoulos W."/>
            <person name="He G."/>
            <person name="LaButti K."/>
            <person name="Lipzen A."/>
            <person name="Ng V."/>
            <person name="Riley R."/>
            <person name="Sandor L."/>
            <person name="Barry K."/>
            <person name="Martinez A.T."/>
            <person name="Xiao Y."/>
            <person name="Gibbons J.G."/>
            <person name="Terashima K."/>
            <person name="Grigoriev I.V."/>
            <person name="Hibbett D."/>
        </authorList>
    </citation>
    <scope>NUCLEOTIDE SEQUENCE</scope>
    <source>
        <strain evidence="2">Sp2 HRB7682 ss15</strain>
    </source>
</reference>
<feature type="region of interest" description="Disordered" evidence="1">
    <location>
        <begin position="145"/>
        <end position="183"/>
    </location>
</feature>
<feature type="compositionally biased region" description="Basic and acidic residues" evidence="1">
    <location>
        <begin position="38"/>
        <end position="49"/>
    </location>
</feature>
<dbReference type="Proteomes" id="UP001150238">
    <property type="component" value="Unassembled WGS sequence"/>
</dbReference>
<dbReference type="EMBL" id="JANVFS010000052">
    <property type="protein sequence ID" value="KAJ4465243.1"/>
    <property type="molecule type" value="Genomic_DNA"/>
</dbReference>